<protein>
    <submittedName>
        <fullName evidence="1">Uncharacterized protein</fullName>
    </submittedName>
</protein>
<proteinExistence type="predicted"/>
<comment type="caution">
    <text evidence="1">The sequence shown here is derived from an EMBL/GenBank/DDBJ whole genome shotgun (WGS) entry which is preliminary data.</text>
</comment>
<organism evidence="1">
    <name type="scientific">marine sediment metagenome</name>
    <dbReference type="NCBI Taxonomy" id="412755"/>
    <lineage>
        <taxon>unclassified sequences</taxon>
        <taxon>metagenomes</taxon>
        <taxon>ecological metagenomes</taxon>
    </lineage>
</organism>
<reference evidence="1" key="1">
    <citation type="journal article" date="2015" name="Nature">
        <title>Complex archaea that bridge the gap between prokaryotes and eukaryotes.</title>
        <authorList>
            <person name="Spang A."/>
            <person name="Saw J.H."/>
            <person name="Jorgensen S.L."/>
            <person name="Zaremba-Niedzwiedzka K."/>
            <person name="Martijn J."/>
            <person name="Lind A.E."/>
            <person name="van Eijk R."/>
            <person name="Schleper C."/>
            <person name="Guy L."/>
            <person name="Ettema T.J."/>
        </authorList>
    </citation>
    <scope>NUCLEOTIDE SEQUENCE</scope>
</reference>
<accession>A0A0F9W4N3</accession>
<sequence>MDIIKENILVLKIVNNEKASNDSIIGAIKGGLSSSHRFTDEFPECKGAFLLAYNSVADKDKDRLNLLKVVSGDQLVDITDELYEEKKDLVWSVFKD</sequence>
<name>A0A0F9W4N3_9ZZZZ</name>
<gene>
    <name evidence="1" type="ORF">LCGC14_0405620</name>
</gene>
<evidence type="ECO:0000313" key="1">
    <source>
        <dbReference type="EMBL" id="KKN73008.1"/>
    </source>
</evidence>
<dbReference type="AlphaFoldDB" id="A0A0F9W4N3"/>
<dbReference type="EMBL" id="LAZR01000352">
    <property type="protein sequence ID" value="KKN73008.1"/>
    <property type="molecule type" value="Genomic_DNA"/>
</dbReference>